<protein>
    <recommendedName>
        <fullName evidence="1">HPS5-like beta-propeller domain-containing protein</fullName>
    </recommendedName>
</protein>
<dbReference type="SUPFAM" id="SSF50978">
    <property type="entry name" value="WD40 repeat-like"/>
    <property type="match status" value="1"/>
</dbReference>
<dbReference type="GeneID" id="111245311"/>
<dbReference type="RefSeq" id="XP_022649239.1">
    <property type="nucleotide sequence ID" value="XM_022793504.1"/>
</dbReference>
<reference evidence="2" key="1">
    <citation type="submission" date="2021-01" db="UniProtKB">
        <authorList>
            <consortium name="EnsemblMetazoa"/>
        </authorList>
    </citation>
    <scope>IDENTIFICATION</scope>
</reference>
<sequence>MTQCLFEKRSLNNLLTPIAGLRAGFRCFDVSENFFGLGSSSGDVFIFSRICQRLLRRVPAASAKIDRVAFNPANDNVFCAASNRGELVIIEHNTLLVHPQPSKELYRSEAHANSTVSQLLWTRSGSCFIGGDHRGVVSVTDLYALNDMVLFDISPTNILTLDSRIIQIDTFRDRLVISTLTASYLCDLDGKRFTKIGKKSRNGVFGACFSEALPEDDDYPTVYCVRPGGRLWQANNFGEVDCTLSFRHEGSTNIDHVPIPLHGTTMKRKLFDRKVQFGVLFSIDEQLMTFTDEALYILQVQDCDFPCVVWQTTSFRNRKVIESKVESSSIFFMHQDGALTEWGFTMSILQNVFYILPRSEQRLTAILQNINWDQVSKYLNIIRREQFRGRELMVRRSDLSLVQVKTDFRNIQILSIQTLIDIFHYLEGIFYSLDKRWYGTVALLVLPWHEYFFDNLRAVPLPSNKFTKETPLLPTRSSDRQNSYSDVPKSITLPKQESAIRHAHRKLLDRISHRLQKEIADSLLVEISGLLWATPHILQGQRFIDHPIADWGIRIDMSNDCDICGERLVLHDIEEDVVIHFCGHLFHATCSISDSLCCVCMQNSDDYTINRILE</sequence>
<dbReference type="Proteomes" id="UP000594260">
    <property type="component" value="Unplaced"/>
</dbReference>
<feature type="domain" description="HPS5-like beta-propeller" evidence="1">
    <location>
        <begin position="5"/>
        <end position="336"/>
    </location>
</feature>
<dbReference type="GO" id="GO:0048066">
    <property type="term" value="P:developmental pigmentation"/>
    <property type="evidence" value="ECO:0007669"/>
    <property type="project" value="TreeGrafter"/>
</dbReference>
<dbReference type="KEGG" id="vde:111245311"/>
<dbReference type="InterPro" id="IPR056499">
    <property type="entry name" value="Beta-prop_HPS5-like"/>
</dbReference>
<dbReference type="AlphaFoldDB" id="A0A7M7JBN8"/>
<dbReference type="EnsemblMetazoa" id="XM_022793504">
    <property type="protein sequence ID" value="XP_022649239"/>
    <property type="gene ID" value="LOC111245311"/>
</dbReference>
<dbReference type="InterPro" id="IPR036322">
    <property type="entry name" value="WD40_repeat_dom_sf"/>
</dbReference>
<organism evidence="2 3">
    <name type="scientific">Varroa destructor</name>
    <name type="common">Honeybee mite</name>
    <dbReference type="NCBI Taxonomy" id="109461"/>
    <lineage>
        <taxon>Eukaryota</taxon>
        <taxon>Metazoa</taxon>
        <taxon>Ecdysozoa</taxon>
        <taxon>Arthropoda</taxon>
        <taxon>Chelicerata</taxon>
        <taxon>Arachnida</taxon>
        <taxon>Acari</taxon>
        <taxon>Parasitiformes</taxon>
        <taxon>Mesostigmata</taxon>
        <taxon>Gamasina</taxon>
        <taxon>Dermanyssoidea</taxon>
        <taxon>Varroidae</taxon>
        <taxon>Varroa</taxon>
    </lineage>
</organism>
<evidence type="ECO:0000313" key="3">
    <source>
        <dbReference type="Proteomes" id="UP000594260"/>
    </source>
</evidence>
<dbReference type="InParanoid" id="A0A7M7JBN8"/>
<evidence type="ECO:0000259" key="1">
    <source>
        <dbReference type="Pfam" id="PF23756"/>
    </source>
</evidence>
<dbReference type="PANTHER" id="PTHR23287">
    <property type="entry name" value="RUBY-EYE2-LIKE PROTEIN"/>
    <property type="match status" value="1"/>
</dbReference>
<dbReference type="Pfam" id="PF23756">
    <property type="entry name" value="Beta-prop_HPS5"/>
    <property type="match status" value="1"/>
</dbReference>
<dbReference type="OrthoDB" id="6506404at2759"/>
<dbReference type="GO" id="GO:0005737">
    <property type="term" value="C:cytoplasm"/>
    <property type="evidence" value="ECO:0007669"/>
    <property type="project" value="TreeGrafter"/>
</dbReference>
<proteinExistence type="predicted"/>
<accession>A0A7M7JBN8</accession>
<evidence type="ECO:0000313" key="2">
    <source>
        <dbReference type="EnsemblMetazoa" id="XP_022649239"/>
    </source>
</evidence>
<dbReference type="PANTHER" id="PTHR23287:SF18">
    <property type="entry name" value="BLOC-2 COMPLEX MEMBER HPS5"/>
    <property type="match status" value="1"/>
</dbReference>
<keyword evidence="3" id="KW-1185">Reference proteome</keyword>
<dbReference type="InterPro" id="IPR015943">
    <property type="entry name" value="WD40/YVTN_repeat-like_dom_sf"/>
</dbReference>
<name>A0A7M7JBN8_VARDE</name>
<dbReference type="Gene3D" id="2.130.10.10">
    <property type="entry name" value="YVTN repeat-like/Quinoprotein amine dehydrogenase"/>
    <property type="match status" value="1"/>
</dbReference>